<dbReference type="Pfam" id="PF00270">
    <property type="entry name" value="DEAD"/>
    <property type="match status" value="1"/>
</dbReference>
<evidence type="ECO:0000256" key="5">
    <source>
        <dbReference type="ARBA" id="ARBA00023118"/>
    </source>
</evidence>
<evidence type="ECO:0000256" key="3">
    <source>
        <dbReference type="ARBA" id="ARBA00022806"/>
    </source>
</evidence>
<keyword evidence="4" id="KW-0067">ATP-binding</keyword>
<dbReference type="PROSITE" id="PS51192">
    <property type="entry name" value="HELICASE_ATP_BIND_1"/>
    <property type="match status" value="1"/>
</dbReference>
<evidence type="ECO:0000313" key="7">
    <source>
        <dbReference type="EMBL" id="NJC25692.1"/>
    </source>
</evidence>
<organism evidence="7 8">
    <name type="scientific">Neolewinella antarctica</name>
    <dbReference type="NCBI Taxonomy" id="442734"/>
    <lineage>
        <taxon>Bacteria</taxon>
        <taxon>Pseudomonadati</taxon>
        <taxon>Bacteroidota</taxon>
        <taxon>Saprospiria</taxon>
        <taxon>Saprospirales</taxon>
        <taxon>Lewinellaceae</taxon>
        <taxon>Neolewinella</taxon>
    </lineage>
</organism>
<dbReference type="NCBIfam" id="TIGR01587">
    <property type="entry name" value="cas3_core"/>
    <property type="match status" value="1"/>
</dbReference>
<dbReference type="PANTHER" id="PTHR47959">
    <property type="entry name" value="ATP-DEPENDENT RNA HELICASE RHLE-RELATED"/>
    <property type="match status" value="1"/>
</dbReference>
<dbReference type="InterPro" id="IPR054712">
    <property type="entry name" value="Cas3-like_dom"/>
</dbReference>
<keyword evidence="8" id="KW-1185">Reference proteome</keyword>
<dbReference type="InterPro" id="IPR011545">
    <property type="entry name" value="DEAD/DEAH_box_helicase_dom"/>
</dbReference>
<dbReference type="Proteomes" id="UP000770785">
    <property type="component" value="Unassembled WGS sequence"/>
</dbReference>
<proteinExistence type="predicted"/>
<name>A0ABX0X8Y6_9BACT</name>
<keyword evidence="3" id="KW-0347">Helicase</keyword>
<dbReference type="SMART" id="SM00487">
    <property type="entry name" value="DEXDc"/>
    <property type="match status" value="1"/>
</dbReference>
<evidence type="ECO:0000259" key="6">
    <source>
        <dbReference type="PROSITE" id="PS51192"/>
    </source>
</evidence>
<reference evidence="7 8" key="1">
    <citation type="submission" date="2020-03" db="EMBL/GenBank/DDBJ databases">
        <title>Genomic Encyclopedia of Type Strains, Phase IV (KMG-IV): sequencing the most valuable type-strain genomes for metagenomic binning, comparative biology and taxonomic classification.</title>
        <authorList>
            <person name="Goeker M."/>
        </authorList>
    </citation>
    <scope>NUCLEOTIDE SEQUENCE [LARGE SCALE GENOMIC DNA]</scope>
    <source>
        <strain evidence="7 8">DSM 105096</strain>
    </source>
</reference>
<keyword evidence="1" id="KW-0547">Nucleotide-binding</keyword>
<dbReference type="Gene3D" id="3.40.50.300">
    <property type="entry name" value="P-loop containing nucleotide triphosphate hydrolases"/>
    <property type="match status" value="2"/>
</dbReference>
<keyword evidence="5" id="KW-0051">Antiviral defense</keyword>
<dbReference type="EC" id="3.6.4.-" evidence="7"/>
<dbReference type="Gene3D" id="1.10.3210.30">
    <property type="match status" value="1"/>
</dbReference>
<evidence type="ECO:0000256" key="2">
    <source>
        <dbReference type="ARBA" id="ARBA00022801"/>
    </source>
</evidence>
<protein>
    <submittedName>
        <fullName evidence="7">CRISPR-associated endonuclease/helicase Cas3</fullName>
        <ecNumber evidence="7">3.1.-.-</ecNumber>
        <ecNumber evidence="7">3.6.4.-</ecNumber>
    </submittedName>
</protein>
<dbReference type="GO" id="GO:0004519">
    <property type="term" value="F:endonuclease activity"/>
    <property type="evidence" value="ECO:0007669"/>
    <property type="project" value="UniProtKB-KW"/>
</dbReference>
<keyword evidence="7" id="KW-0540">Nuclease</keyword>
<dbReference type="InterPro" id="IPR038257">
    <property type="entry name" value="CRISPR-assoc_Cas3_HD_sf"/>
</dbReference>
<dbReference type="InterPro" id="IPR006474">
    <property type="entry name" value="Helicase_Cas3_CRISPR-ass_core"/>
</dbReference>
<evidence type="ECO:0000256" key="4">
    <source>
        <dbReference type="ARBA" id="ARBA00022840"/>
    </source>
</evidence>
<dbReference type="PANTHER" id="PTHR47959:SF16">
    <property type="entry name" value="CRISPR-ASSOCIATED NUCLEASE_HELICASE CAS3-RELATED"/>
    <property type="match status" value="1"/>
</dbReference>
<dbReference type="SUPFAM" id="SSF52540">
    <property type="entry name" value="P-loop containing nucleoside triphosphate hydrolases"/>
    <property type="match status" value="1"/>
</dbReference>
<dbReference type="InterPro" id="IPR050079">
    <property type="entry name" value="DEAD_box_RNA_helicase"/>
</dbReference>
<keyword evidence="7" id="KW-0255">Endonuclease</keyword>
<dbReference type="InterPro" id="IPR014001">
    <property type="entry name" value="Helicase_ATP-bd"/>
</dbReference>
<dbReference type="EC" id="3.1.-.-" evidence="7"/>
<evidence type="ECO:0000313" key="8">
    <source>
        <dbReference type="Proteomes" id="UP000770785"/>
    </source>
</evidence>
<gene>
    <name evidence="7" type="ORF">GGR27_001191</name>
</gene>
<dbReference type="GO" id="GO:0016787">
    <property type="term" value="F:hydrolase activity"/>
    <property type="evidence" value="ECO:0007669"/>
    <property type="project" value="UniProtKB-KW"/>
</dbReference>
<dbReference type="Pfam" id="PF22590">
    <property type="entry name" value="Cas3-like_C_2"/>
    <property type="match status" value="1"/>
</dbReference>
<dbReference type="RefSeq" id="WP_168036480.1">
    <property type="nucleotide sequence ID" value="NZ_JAATJH010000002.1"/>
</dbReference>
<accession>A0ABX0X8Y6</accession>
<evidence type="ECO:0000256" key="1">
    <source>
        <dbReference type="ARBA" id="ARBA00022741"/>
    </source>
</evidence>
<comment type="caution">
    <text evidence="7">The sequence shown here is derived from an EMBL/GenBank/DDBJ whole genome shotgun (WGS) entry which is preliminary data.</text>
</comment>
<dbReference type="InterPro" id="IPR027417">
    <property type="entry name" value="P-loop_NTPase"/>
</dbReference>
<feature type="domain" description="Helicase ATP-binding" evidence="6">
    <location>
        <begin position="258"/>
        <end position="447"/>
    </location>
</feature>
<dbReference type="EMBL" id="JAATJH010000002">
    <property type="protein sequence ID" value="NJC25692.1"/>
    <property type="molecule type" value="Genomic_DNA"/>
</dbReference>
<sequence length="807" mass="91394">MKELSKYFGKPSGITLRKHTDNVHRFGAFARHGFPFLASKYKNFFGLDLDILCWGAEEKHDYGKAYSVWNKACAKDVLIYESWLQLKGHSLRPFSRKLHAEYEQDCYRNKRASAPHLLKAYYRHEFASCFHLLKHEPEIAHEILAAIAAHHGKLSLSKWSEKRWREDGVREGETKGPFLEIYNKFKQVSDSLAGPYDFTERVRLRYRYSAIRALLQLADTRASRWEGMGEEGTVALHNFQRPRGYGYDGRLRPVQKAAKSAAGAWRTILRAPTGSGKTYASLLWAEEQILGPNPRADRLVIAMPTRFTSNALRNSVLEHLPEVGLHHSSAFYNLNGEDGDRSFGSMAIERQKLAKYLAYPATVCTIDHLLACLTGTKEQHYSTFFFLANSCVVFDESDFYDEFVQANIQTLLKVFKILKVPTLIMSATVPDSARELYGVHDPIRTAPQPNSDRVIKNMHFTPNVAEPKDVENFIGRMIEAGEGIIYANTVARALAYYTYLSDRVEELPITIYHSRFTEVDKKRIEEELEISLGKTAHTQGKARGIVIMTQIGEMSINISSKLMLSDCCPWDRLAQRVGRLARFSATGEGRTEAEVMVVEPVDDKGEAYAWPYVEEVVQEGRNTFIPARAYARTREEIIQLAPQQAYRLTPDNLVEHTNALYPETEAFSVAAKANQDKYEDLIRDNWLLAGAVGSSLDESEIGTWKSRNIVAQVNVFTEHPPNGRFRNYQAMHDFALTHGVSCPVYKVAGEMRKVEGEGPAIRLTDIVVGYDQRSETIPFYVAEPGAYKPVTGLASLYGYDWTIASQL</sequence>
<keyword evidence="2 7" id="KW-0378">Hydrolase</keyword>